<dbReference type="EMBL" id="JAAZSR010000430">
    <property type="protein sequence ID" value="NKX52173.1"/>
    <property type="molecule type" value="Genomic_DNA"/>
</dbReference>
<proteinExistence type="predicted"/>
<comment type="caution">
    <text evidence="1">The sequence shown here is derived from an EMBL/GenBank/DDBJ whole genome shotgun (WGS) entry which is preliminary data.</text>
</comment>
<evidence type="ECO:0000313" key="2">
    <source>
        <dbReference type="Proteomes" id="UP000523795"/>
    </source>
</evidence>
<evidence type="ECO:0000313" key="1">
    <source>
        <dbReference type="EMBL" id="NKX52173.1"/>
    </source>
</evidence>
<protein>
    <submittedName>
        <fullName evidence="1">Nitrate ABC transporter substrate-binding protein</fullName>
    </submittedName>
</protein>
<name>A0ABX1JT79_9MICC</name>
<reference evidence="1 2" key="1">
    <citation type="submission" date="2020-04" db="EMBL/GenBank/DDBJ databases">
        <authorList>
            <person name="Liu S."/>
        </authorList>
    </citation>
    <scope>NUCLEOTIDE SEQUENCE [LARGE SCALE GENOMIC DNA]</scope>
    <source>
        <strain evidence="1 2">CGMCC 1.15091</strain>
    </source>
</reference>
<feature type="non-terminal residue" evidence="1">
    <location>
        <position position="1"/>
    </location>
</feature>
<dbReference type="Proteomes" id="UP000523795">
    <property type="component" value="Unassembled WGS sequence"/>
</dbReference>
<gene>
    <name evidence="1" type="ORF">HER39_16680</name>
</gene>
<keyword evidence="2" id="KW-1185">Reference proteome</keyword>
<organism evidence="1 2">
    <name type="scientific">Arthrobacter deserti</name>
    <dbReference type="NCBI Taxonomy" id="1742687"/>
    <lineage>
        <taxon>Bacteria</taxon>
        <taxon>Bacillati</taxon>
        <taxon>Actinomycetota</taxon>
        <taxon>Actinomycetes</taxon>
        <taxon>Micrococcales</taxon>
        <taxon>Micrococcaceae</taxon>
        <taxon>Arthrobacter</taxon>
    </lineage>
</organism>
<dbReference type="Gene3D" id="3.40.190.10">
    <property type="entry name" value="Periplasmic binding protein-like II"/>
    <property type="match status" value="1"/>
</dbReference>
<accession>A0ABX1JT79</accession>
<dbReference type="SUPFAM" id="SSF53850">
    <property type="entry name" value="Periplasmic binding protein-like II"/>
    <property type="match status" value="1"/>
</dbReference>
<sequence length="51" mass="5236">GIQGKDHGGLLVLPESPVRTAADLEGRTVAVNTLLGLHEVTTRTAVEKTGG</sequence>
<feature type="non-terminal residue" evidence="1">
    <location>
        <position position="51"/>
    </location>
</feature>